<sequence length="152" mass="17901">MSTSCLNLIKKLSLAIEETNDEIINNMTQNGIKYDWLCIKNNVTYDFYYKSLKNRLQLVVEEYLMSSSKQMNFDSLSLSEIEPKQFELQFDVSQNINNFIRLIHSQDNNNFIDVFVHLLSKYKAKYGESLFPNEPIKLLILLKIFMVNLIQN</sequence>
<reference evidence="1 2" key="1">
    <citation type="journal article" date="2011" name="Proc. Natl. Acad. Sci. U.S.A.">
        <title>Mimivirus shows dramatic genome reduction after intraamoebal culture.</title>
        <authorList>
            <person name="Boyer M."/>
            <person name="Azza S."/>
            <person name="Barrassi L."/>
            <person name="Klose T."/>
            <person name="Campocasso A."/>
            <person name="Pagnier I."/>
            <person name="Fournous G."/>
            <person name="Borg A."/>
            <person name="Robert C."/>
            <person name="Zhang X."/>
            <person name="Desnues C."/>
            <person name="Henrissat B."/>
            <person name="Rossmann M.G."/>
            <person name="La Scola B."/>
            <person name="Raoult D."/>
        </authorList>
    </citation>
    <scope>NUCLEOTIDE SEQUENCE [LARGE SCALE GENOMIC DNA]</scope>
    <source>
        <strain evidence="1">M4</strain>
    </source>
</reference>
<evidence type="ECO:0000313" key="1">
    <source>
        <dbReference type="EMBL" id="AEJ34945.1"/>
    </source>
</evidence>
<evidence type="ECO:0000313" key="2">
    <source>
        <dbReference type="Proteomes" id="UP000240552"/>
    </source>
</evidence>
<accession>F8V6P1</accession>
<proteinExistence type="predicted"/>
<organism evidence="1 2">
    <name type="scientific">Acanthamoeba polyphaga mimivirus</name>
    <name type="common">APMV</name>
    <dbReference type="NCBI Taxonomy" id="212035"/>
    <lineage>
        <taxon>Viruses</taxon>
        <taxon>Varidnaviria</taxon>
        <taxon>Bamfordvirae</taxon>
        <taxon>Nucleocytoviricota</taxon>
        <taxon>Megaviricetes</taxon>
        <taxon>Imitervirales</taxon>
        <taxon>Mimiviridae</taxon>
        <taxon>Megamimivirinae</taxon>
        <taxon>Mimivirus</taxon>
        <taxon>Mimivirus bradfordmassiliense</taxon>
    </lineage>
</organism>
<dbReference type="EMBL" id="JN036606">
    <property type="protein sequence ID" value="AEJ34945.1"/>
    <property type="molecule type" value="Genomic_DNA"/>
</dbReference>
<protein>
    <submittedName>
        <fullName evidence="1">Uncharacterized protein L702b</fullName>
    </submittedName>
</protein>
<gene>
    <name evidence="1" type="primary">L702b</name>
    <name evidence="1" type="ORF">MIMI_L702b</name>
</gene>
<name>F8V6P1_MIMIV</name>
<organismHost>
    <name type="scientific">Acanthamoeba polyphaga</name>
    <name type="common">Amoeba</name>
    <dbReference type="NCBI Taxonomy" id="5757"/>
</organismHost>
<dbReference type="Proteomes" id="UP000240552">
    <property type="component" value="Segment"/>
</dbReference>